<dbReference type="GO" id="GO:0005840">
    <property type="term" value="C:ribosome"/>
    <property type="evidence" value="ECO:0007669"/>
    <property type="project" value="InterPro"/>
</dbReference>
<dbReference type="EMBL" id="UINC01012152">
    <property type="protein sequence ID" value="SVA53221.1"/>
    <property type="molecule type" value="Genomic_DNA"/>
</dbReference>
<proteinExistence type="inferred from homology"/>
<dbReference type="Pfam" id="PF01250">
    <property type="entry name" value="Ribosomal_S6"/>
    <property type="match status" value="1"/>
</dbReference>
<dbReference type="InterPro" id="IPR014717">
    <property type="entry name" value="Transl_elong_EF1B/ribsomal_bS6"/>
</dbReference>
<dbReference type="CDD" id="cd00473">
    <property type="entry name" value="bS6"/>
    <property type="match status" value="1"/>
</dbReference>
<reference evidence="2" key="1">
    <citation type="submission" date="2018-05" db="EMBL/GenBank/DDBJ databases">
        <authorList>
            <person name="Lanie J.A."/>
            <person name="Ng W.-L."/>
            <person name="Kazmierczak K.M."/>
            <person name="Andrzejewski T.M."/>
            <person name="Davidsen T.M."/>
            <person name="Wayne K.J."/>
            <person name="Tettelin H."/>
            <person name="Glass J.I."/>
            <person name="Rusch D."/>
            <person name="Podicherti R."/>
            <person name="Tsui H.-C.T."/>
            <person name="Winkler M.E."/>
        </authorList>
    </citation>
    <scope>NUCLEOTIDE SEQUENCE</scope>
</reference>
<accession>A0A381WLQ6</accession>
<dbReference type="InterPro" id="IPR035980">
    <property type="entry name" value="Ribosomal_bS6_sf"/>
</dbReference>
<gene>
    <name evidence="2" type="ORF">METZ01_LOCUS106075</name>
</gene>
<dbReference type="GO" id="GO:0003735">
    <property type="term" value="F:structural constituent of ribosome"/>
    <property type="evidence" value="ECO:0007669"/>
    <property type="project" value="InterPro"/>
</dbReference>
<dbReference type="GO" id="GO:0070181">
    <property type="term" value="F:small ribosomal subunit rRNA binding"/>
    <property type="evidence" value="ECO:0007669"/>
    <property type="project" value="TreeGrafter"/>
</dbReference>
<sequence length="120" mass="14108">MRSYQSVLILKPDLDEAQVDQVLEKITEFLSKNNGSIIKVEKWGKKRLAYRVKKSRFGYYLNIYHTCESLKVSALEADYKLYDLILKFLVIRLDDKDLELAMKRGYEDGVEEEKKKPAKN</sequence>
<protein>
    <recommendedName>
        <fullName evidence="3">30S ribosomal protein S6</fullName>
    </recommendedName>
</protein>
<dbReference type="NCBIfam" id="TIGR00166">
    <property type="entry name" value="S6"/>
    <property type="match status" value="1"/>
</dbReference>
<dbReference type="InterPro" id="IPR000529">
    <property type="entry name" value="Ribosomal_bS6"/>
</dbReference>
<dbReference type="GO" id="GO:0005737">
    <property type="term" value="C:cytoplasm"/>
    <property type="evidence" value="ECO:0007669"/>
    <property type="project" value="UniProtKB-ARBA"/>
</dbReference>
<dbReference type="PANTHER" id="PTHR21011:SF1">
    <property type="entry name" value="SMALL RIBOSOMAL SUBUNIT PROTEIN BS6M"/>
    <property type="match status" value="1"/>
</dbReference>
<dbReference type="Gene3D" id="3.30.70.60">
    <property type="match status" value="1"/>
</dbReference>
<organism evidence="2">
    <name type="scientific">marine metagenome</name>
    <dbReference type="NCBI Taxonomy" id="408172"/>
    <lineage>
        <taxon>unclassified sequences</taxon>
        <taxon>metagenomes</taxon>
        <taxon>ecological metagenomes</taxon>
    </lineage>
</organism>
<dbReference type="SUPFAM" id="SSF54995">
    <property type="entry name" value="Ribosomal protein S6"/>
    <property type="match status" value="1"/>
</dbReference>
<dbReference type="InterPro" id="IPR020814">
    <property type="entry name" value="Ribosomal_S6_plastid/chlpt"/>
</dbReference>
<comment type="similarity">
    <text evidence="1">Belongs to the bacterial ribosomal protein bS6 family.</text>
</comment>
<name>A0A381WLQ6_9ZZZZ</name>
<evidence type="ECO:0000313" key="2">
    <source>
        <dbReference type="EMBL" id="SVA53221.1"/>
    </source>
</evidence>
<dbReference type="HAMAP" id="MF_00360">
    <property type="entry name" value="Ribosomal_bS6"/>
    <property type="match status" value="1"/>
</dbReference>
<evidence type="ECO:0008006" key="3">
    <source>
        <dbReference type="Google" id="ProtNLM"/>
    </source>
</evidence>
<dbReference type="PANTHER" id="PTHR21011">
    <property type="entry name" value="MITOCHONDRIAL 28S RIBOSOMAL PROTEIN S6"/>
    <property type="match status" value="1"/>
</dbReference>
<dbReference type="GO" id="GO:0006412">
    <property type="term" value="P:translation"/>
    <property type="evidence" value="ECO:0007669"/>
    <property type="project" value="InterPro"/>
</dbReference>
<dbReference type="AlphaFoldDB" id="A0A381WLQ6"/>
<evidence type="ECO:0000256" key="1">
    <source>
        <dbReference type="ARBA" id="ARBA00009512"/>
    </source>
</evidence>